<keyword evidence="2" id="KW-1185">Reference proteome</keyword>
<evidence type="ECO:0000313" key="1">
    <source>
        <dbReference type="EMBL" id="GMI87314.1"/>
    </source>
</evidence>
<accession>A0A9W7HZB7</accession>
<protein>
    <submittedName>
        <fullName evidence="1">Uncharacterized protein</fullName>
    </submittedName>
</protein>
<dbReference type="EMBL" id="BSYR01000022">
    <property type="protein sequence ID" value="GMI87314.1"/>
    <property type="molecule type" value="Genomic_DNA"/>
</dbReference>
<comment type="caution">
    <text evidence="1">The sequence shown here is derived from an EMBL/GenBank/DDBJ whole genome shotgun (WGS) entry which is preliminary data.</text>
</comment>
<sequence>MVSDSVLPVAKVASDDVSSLSVPHVASDTSVVPTFTPAQYRQILDLLHQPSVNLAGSLQWTDQGDW</sequence>
<reference evidence="1" key="1">
    <citation type="submission" date="2023-05" db="EMBL/GenBank/DDBJ databases">
        <title>Genome and transcriptome analyses reveal genes involved in the formation of fine ridges on petal epidermal cells in Hibiscus trionum.</title>
        <authorList>
            <person name="Koshimizu S."/>
            <person name="Masuda S."/>
            <person name="Ishii T."/>
            <person name="Shirasu K."/>
            <person name="Hoshino A."/>
            <person name="Arita M."/>
        </authorList>
    </citation>
    <scope>NUCLEOTIDE SEQUENCE</scope>
    <source>
        <strain evidence="1">Hamamatsu line</strain>
    </source>
</reference>
<name>A0A9W7HZB7_HIBTR</name>
<evidence type="ECO:0000313" key="2">
    <source>
        <dbReference type="Proteomes" id="UP001165190"/>
    </source>
</evidence>
<proteinExistence type="predicted"/>
<dbReference type="AlphaFoldDB" id="A0A9W7HZB7"/>
<gene>
    <name evidence="1" type="ORF">HRI_002400700</name>
</gene>
<dbReference type="Proteomes" id="UP001165190">
    <property type="component" value="Unassembled WGS sequence"/>
</dbReference>
<organism evidence="1 2">
    <name type="scientific">Hibiscus trionum</name>
    <name type="common">Flower of an hour</name>
    <dbReference type="NCBI Taxonomy" id="183268"/>
    <lineage>
        <taxon>Eukaryota</taxon>
        <taxon>Viridiplantae</taxon>
        <taxon>Streptophyta</taxon>
        <taxon>Embryophyta</taxon>
        <taxon>Tracheophyta</taxon>
        <taxon>Spermatophyta</taxon>
        <taxon>Magnoliopsida</taxon>
        <taxon>eudicotyledons</taxon>
        <taxon>Gunneridae</taxon>
        <taxon>Pentapetalae</taxon>
        <taxon>rosids</taxon>
        <taxon>malvids</taxon>
        <taxon>Malvales</taxon>
        <taxon>Malvaceae</taxon>
        <taxon>Malvoideae</taxon>
        <taxon>Hibiscus</taxon>
    </lineage>
</organism>